<feature type="compositionally biased region" description="Low complexity" evidence="1">
    <location>
        <begin position="550"/>
        <end position="600"/>
    </location>
</feature>
<keyword evidence="2" id="KW-1133">Transmembrane helix</keyword>
<name>A0AAD9D3Y1_9STRA</name>
<gene>
    <name evidence="3" type="ORF">QTG54_016362</name>
</gene>
<keyword evidence="4" id="KW-1185">Reference proteome</keyword>
<feature type="transmembrane region" description="Helical" evidence="2">
    <location>
        <begin position="478"/>
        <end position="499"/>
    </location>
</feature>
<feature type="region of interest" description="Disordered" evidence="1">
    <location>
        <begin position="1136"/>
        <end position="1239"/>
    </location>
</feature>
<feature type="compositionally biased region" description="Low complexity" evidence="1">
    <location>
        <begin position="615"/>
        <end position="637"/>
    </location>
</feature>
<organism evidence="3 4">
    <name type="scientific">Skeletonema marinoi</name>
    <dbReference type="NCBI Taxonomy" id="267567"/>
    <lineage>
        <taxon>Eukaryota</taxon>
        <taxon>Sar</taxon>
        <taxon>Stramenopiles</taxon>
        <taxon>Ochrophyta</taxon>
        <taxon>Bacillariophyta</taxon>
        <taxon>Coscinodiscophyceae</taxon>
        <taxon>Thalassiosirophycidae</taxon>
        <taxon>Thalassiosirales</taxon>
        <taxon>Skeletonemataceae</taxon>
        <taxon>Skeletonema</taxon>
        <taxon>Skeletonema marinoi-dohrnii complex</taxon>
    </lineage>
</organism>
<feature type="region of interest" description="Disordered" evidence="1">
    <location>
        <begin position="889"/>
        <end position="974"/>
    </location>
</feature>
<dbReference type="EMBL" id="JATAAI010000055">
    <property type="protein sequence ID" value="KAK1733031.1"/>
    <property type="molecule type" value="Genomic_DNA"/>
</dbReference>
<keyword evidence="2" id="KW-0472">Membrane</keyword>
<protein>
    <submittedName>
        <fullName evidence="3">Uncharacterized protein</fullName>
    </submittedName>
</protein>
<evidence type="ECO:0000313" key="3">
    <source>
        <dbReference type="EMBL" id="KAK1733031.1"/>
    </source>
</evidence>
<feature type="compositionally biased region" description="Polar residues" evidence="1">
    <location>
        <begin position="1082"/>
        <end position="1092"/>
    </location>
</feature>
<feature type="region of interest" description="Disordered" evidence="1">
    <location>
        <begin position="238"/>
        <end position="260"/>
    </location>
</feature>
<evidence type="ECO:0000256" key="1">
    <source>
        <dbReference type="SAM" id="MobiDB-lite"/>
    </source>
</evidence>
<feature type="region of interest" description="Disordered" evidence="1">
    <location>
        <begin position="818"/>
        <end position="857"/>
    </location>
</feature>
<accession>A0AAD9D3Y1</accession>
<feature type="compositionally biased region" description="Polar residues" evidence="1">
    <location>
        <begin position="705"/>
        <end position="734"/>
    </location>
</feature>
<comment type="caution">
    <text evidence="3">The sequence shown here is derived from an EMBL/GenBank/DDBJ whole genome shotgun (WGS) entry which is preliminary data.</text>
</comment>
<feature type="compositionally biased region" description="Low complexity" evidence="1">
    <location>
        <begin position="912"/>
        <end position="944"/>
    </location>
</feature>
<dbReference type="CDD" id="cd12087">
    <property type="entry name" value="TM_EGFR-like"/>
    <property type="match status" value="1"/>
</dbReference>
<feature type="region of interest" description="Disordered" evidence="1">
    <location>
        <begin position="1057"/>
        <end position="1117"/>
    </location>
</feature>
<feature type="compositionally biased region" description="Basic and acidic residues" evidence="1">
    <location>
        <begin position="653"/>
        <end position="667"/>
    </location>
</feature>
<feature type="region of interest" description="Disordered" evidence="1">
    <location>
        <begin position="435"/>
        <end position="476"/>
    </location>
</feature>
<feature type="compositionally biased region" description="Polar residues" evidence="1">
    <location>
        <begin position="447"/>
        <end position="458"/>
    </location>
</feature>
<keyword evidence="2" id="KW-0812">Transmembrane</keyword>
<feature type="compositionally biased region" description="Basic and acidic residues" evidence="1">
    <location>
        <begin position="1205"/>
        <end position="1232"/>
    </location>
</feature>
<feature type="region of interest" description="Disordered" evidence="1">
    <location>
        <begin position="505"/>
        <end position="800"/>
    </location>
</feature>
<sequence length="1239" mass="131896">MDCQECTSNCNQRQCRCGYDSSEISCSSSRSGPRNAIDTSCAEEDNYNQDAISKRTTAAATAAIRYNEEDTHRRSTRIRRPSLTIATSSYKLHHHFLLVIILLLNSLTLTQQQGITFGGVLNLDRCYSAMQNAQTDQTISRSQYVAFIQELANNQFQSFRFDAETNTYGNFPTTDFNSFPEQIRQEFNKHACGGENFICEQAYLYTEGTAPNDPLPDPQTEVYLYQVCEGVESAIEDTLPKTEKPTGSPTTGAPTVAPSPADNVVEETVLLNYQITVPSFITEGGFQNGDNDESEELKEALLTAVQTWAQEKASELSREGGGDVFERKKKHGRILAVTIDLEKVQFTNVTSAECITEPAQLRDKCLDIQMAIPLQLTGNQSLTPEGIKDTIELMFEEALKDGSFYDSLPAEVRDYISGISAPNIVEVPLSPPPTAQATVVAPTPPQESFNPQTPSTDSIRAPEPAPAPSPDEGGDSSIIGIAAGVSAGLVVIIAGFFVFRRRQSQKRRFDNTDSTPSFGKRASNDSAPKGLFSAFAPKRKDVQSDDLEWGQDQSSDDSGSMQSYSSHSSSGSNSSSYYSSSGSSSRSGGPASVSASSASSYDTHPDDPGRPVTNSMTSGKSSSSSEKGMTSVKSSSSSEKDTTNQLYDLNDSEGSKSEASDGAKGDKAILAPDYLQAQDRVNADADDDSSAGSSGWESSDGDSSVQTGSVDSFDPNTESLGTSVSPSHDGTSAYSEGEMEDRELMPESLNPAVNPVVQRGVTMIPVNEDEDEEDSDSMSDDSDAPARNREDVAPMAQDLDRAIEAGDWAAVGATAAILASDSDRDDESDIRSGVSTKSGSHLSAAASASTGTEYTDDSGLDAARAAEIDQLVETGNWDGVVAVAARYADDASMTSSARKPSMGGDDGHHSDASASVESARSVVTGTTNFSNKSSTDSSRSTLQSGEASLISTAGSPKGSSGATPEDDIVTHASSITSSYVSRSGISSSMVSNTSSLSNEKQQMNMYRAEVEALVRRVVPDEIDNIDDIMVQFSGREEELIETLKAMQEKSIAQRARAAVQRTAKREKGVLGRSSPDDDDSLSQEVSIAMQTISSDGKSSKASSNYSSAYTSSGAGDSITEDFAGMSRGSMYSDASSYLSREDNTRSVDSGYSTYSGEGSGHSDERTMEDSYVTTEHNDDGTGASSLSGAVDASDWRAMGTPAEMLGEKSSHSGKDPLDDLLRGGPSEADRASGRYRVIP</sequence>
<feature type="compositionally biased region" description="Low complexity" evidence="1">
    <location>
        <begin position="1093"/>
        <end position="1117"/>
    </location>
</feature>
<feature type="compositionally biased region" description="Polar residues" evidence="1">
    <location>
        <begin position="945"/>
        <end position="962"/>
    </location>
</feature>
<evidence type="ECO:0000256" key="2">
    <source>
        <dbReference type="SAM" id="Phobius"/>
    </source>
</evidence>
<reference evidence="3" key="1">
    <citation type="submission" date="2023-06" db="EMBL/GenBank/DDBJ databases">
        <title>Survivors Of The Sea: Transcriptome response of Skeletonema marinoi to long-term dormancy.</title>
        <authorList>
            <person name="Pinder M.I.M."/>
            <person name="Kourtchenko O."/>
            <person name="Robertson E.K."/>
            <person name="Larsson T."/>
            <person name="Maumus F."/>
            <person name="Osuna-Cruz C.M."/>
            <person name="Vancaester E."/>
            <person name="Stenow R."/>
            <person name="Vandepoele K."/>
            <person name="Ploug H."/>
            <person name="Bruchert V."/>
            <person name="Godhe A."/>
            <person name="Topel M."/>
        </authorList>
    </citation>
    <scope>NUCLEOTIDE SEQUENCE</scope>
    <source>
        <strain evidence="3">R05AC</strain>
    </source>
</reference>
<evidence type="ECO:0000313" key="4">
    <source>
        <dbReference type="Proteomes" id="UP001224775"/>
    </source>
</evidence>
<proteinExistence type="predicted"/>
<feature type="compositionally biased region" description="Basic and acidic residues" evidence="1">
    <location>
        <begin position="784"/>
        <end position="800"/>
    </location>
</feature>
<feature type="compositionally biased region" description="Low complexity" evidence="1">
    <location>
        <begin position="690"/>
        <end position="704"/>
    </location>
</feature>
<dbReference type="Proteomes" id="UP001224775">
    <property type="component" value="Unassembled WGS sequence"/>
</dbReference>
<dbReference type="AlphaFoldDB" id="A0AAD9D3Y1"/>
<feature type="compositionally biased region" description="Acidic residues" evidence="1">
    <location>
        <begin position="767"/>
        <end position="783"/>
    </location>
</feature>